<sequence>MSQYECPVGGFDEPTAEADPPRCRLGSRRSGLGPSALAPCHSRTVVFLTVARAFPPINTIIRRAPISTDVPCALEPRGFSRSVLALGTVRQNPSQGFWAGHSWTNERPSFRALPVHNPIPDHSTRVNPSYNDIQPLPNEYNVITTWRGCRSALPSGGPAPVPPDGRKTPNLRSFVHCRYEFVINKQVTQPQLQTRTARTRRAAPAPAEPGARCEAGVF</sequence>
<reference evidence="2 3" key="1">
    <citation type="journal article" date="2019" name="Commun. Biol.">
        <title>The bagworm genome reveals a unique fibroin gene that provides high tensile strength.</title>
        <authorList>
            <person name="Kono N."/>
            <person name="Nakamura H."/>
            <person name="Ohtoshi R."/>
            <person name="Tomita M."/>
            <person name="Numata K."/>
            <person name="Arakawa K."/>
        </authorList>
    </citation>
    <scope>NUCLEOTIDE SEQUENCE [LARGE SCALE GENOMIC DNA]</scope>
</reference>
<proteinExistence type="predicted"/>
<dbReference type="Proteomes" id="UP000299102">
    <property type="component" value="Unassembled WGS sequence"/>
</dbReference>
<comment type="caution">
    <text evidence="2">The sequence shown here is derived from an EMBL/GenBank/DDBJ whole genome shotgun (WGS) entry which is preliminary data.</text>
</comment>
<organism evidence="2 3">
    <name type="scientific">Eumeta variegata</name>
    <name type="common">Bagworm moth</name>
    <name type="synonym">Eumeta japonica</name>
    <dbReference type="NCBI Taxonomy" id="151549"/>
    <lineage>
        <taxon>Eukaryota</taxon>
        <taxon>Metazoa</taxon>
        <taxon>Ecdysozoa</taxon>
        <taxon>Arthropoda</taxon>
        <taxon>Hexapoda</taxon>
        <taxon>Insecta</taxon>
        <taxon>Pterygota</taxon>
        <taxon>Neoptera</taxon>
        <taxon>Endopterygota</taxon>
        <taxon>Lepidoptera</taxon>
        <taxon>Glossata</taxon>
        <taxon>Ditrysia</taxon>
        <taxon>Tineoidea</taxon>
        <taxon>Psychidae</taxon>
        <taxon>Oiketicinae</taxon>
        <taxon>Eumeta</taxon>
    </lineage>
</organism>
<feature type="region of interest" description="Disordered" evidence="1">
    <location>
        <begin position="1"/>
        <end position="22"/>
    </location>
</feature>
<gene>
    <name evidence="2" type="ORF">EVAR_87011_1</name>
</gene>
<evidence type="ECO:0000313" key="2">
    <source>
        <dbReference type="EMBL" id="GBP46757.1"/>
    </source>
</evidence>
<dbReference type="AlphaFoldDB" id="A0A4C1W9F5"/>
<name>A0A4C1W9F5_EUMVA</name>
<feature type="compositionally biased region" description="Low complexity" evidence="1">
    <location>
        <begin position="202"/>
        <end position="218"/>
    </location>
</feature>
<evidence type="ECO:0000313" key="3">
    <source>
        <dbReference type="Proteomes" id="UP000299102"/>
    </source>
</evidence>
<evidence type="ECO:0000256" key="1">
    <source>
        <dbReference type="SAM" id="MobiDB-lite"/>
    </source>
</evidence>
<dbReference type="EMBL" id="BGZK01000488">
    <property type="protein sequence ID" value="GBP46757.1"/>
    <property type="molecule type" value="Genomic_DNA"/>
</dbReference>
<accession>A0A4C1W9F5</accession>
<keyword evidence="3" id="KW-1185">Reference proteome</keyword>
<protein>
    <submittedName>
        <fullName evidence="2">Uncharacterized protein</fullName>
    </submittedName>
</protein>
<feature type="region of interest" description="Disordered" evidence="1">
    <location>
        <begin position="192"/>
        <end position="218"/>
    </location>
</feature>